<dbReference type="EMBL" id="QEHR01000008">
    <property type="protein sequence ID" value="PVW13479.1"/>
    <property type="molecule type" value="Genomic_DNA"/>
</dbReference>
<dbReference type="InterPro" id="IPR013783">
    <property type="entry name" value="Ig-like_fold"/>
</dbReference>
<dbReference type="SUPFAM" id="SSF49299">
    <property type="entry name" value="PKD domain"/>
    <property type="match status" value="1"/>
</dbReference>
<sequence length="568" mass="63453">MKHLKLLTVFLICAIALVSCEAEIDPANQEINTEVLSGNFSSGPVCDDKPIMKYSSLTEIQNAHKALYDDYQNSGEDVEILRAWEDDRSFYSLRKKDEDMDLGNIPSDPNFDSWSYTSDLILETMLNEDGMIIIGEYLYVWDDGCVIHRIAYDNCSDYKTLLQFAGFVKTYDGSSAAEEEMFKYRNDENISDVDVCTDPRYDFETISELNYPIGNDKPYDVEKSGTKCGLEAHITHDILTHDPLNKTISIKVEANYIAPVGSEPNLGFYISNAADFASIEIIDGSIPSAIGVNWELQDANSFVYPGKWFIIDVDYSTFTTMVPSLLIDLVVNTGLLGGDSCSDMDTLALLLDCPVSISKKPLNAQLGKWLFTLEGLEGSTGGYVLHWDFGDGSPVQTTYNTNTITHTFPTPCNPEIFNVSVTIEKENFCKNSAGTQVSSWDTCKRQQMSEKHKEKYDGRRLKLKIKSKKRFDLFGGGTKIKHLFRYRKKGEKSINSSGDVYLAAGTSCAPESLSSLLPAVSQSGKKRLKQKFKSNNNYFIDLNMPPSVTFTHTNGFSKTLTYIGTCSK</sequence>
<organism evidence="2 3">
    <name type="scientific">Marixanthomonas spongiae</name>
    <dbReference type="NCBI Taxonomy" id="2174845"/>
    <lineage>
        <taxon>Bacteria</taxon>
        <taxon>Pseudomonadati</taxon>
        <taxon>Bacteroidota</taxon>
        <taxon>Flavobacteriia</taxon>
        <taxon>Flavobacteriales</taxon>
        <taxon>Flavobacteriaceae</taxon>
        <taxon>Marixanthomonas</taxon>
    </lineage>
</organism>
<dbReference type="InterPro" id="IPR035986">
    <property type="entry name" value="PKD_dom_sf"/>
</dbReference>
<proteinExistence type="predicted"/>
<gene>
    <name evidence="2" type="ORF">DDV96_12515</name>
</gene>
<evidence type="ECO:0000256" key="1">
    <source>
        <dbReference type="SAM" id="SignalP"/>
    </source>
</evidence>
<accession>A0A2U0HXC7</accession>
<evidence type="ECO:0000313" key="3">
    <source>
        <dbReference type="Proteomes" id="UP000245962"/>
    </source>
</evidence>
<dbReference type="AlphaFoldDB" id="A0A2U0HXC7"/>
<comment type="caution">
    <text evidence="2">The sequence shown here is derived from an EMBL/GenBank/DDBJ whole genome shotgun (WGS) entry which is preliminary data.</text>
</comment>
<name>A0A2U0HXC7_9FLAO</name>
<evidence type="ECO:0000313" key="2">
    <source>
        <dbReference type="EMBL" id="PVW13479.1"/>
    </source>
</evidence>
<dbReference type="RefSeq" id="WP_116695110.1">
    <property type="nucleotide sequence ID" value="NZ_QEHR01000008.1"/>
</dbReference>
<dbReference type="CDD" id="cd00146">
    <property type="entry name" value="PKD"/>
    <property type="match status" value="1"/>
</dbReference>
<reference evidence="2 3" key="1">
    <citation type="submission" date="2018-04" db="EMBL/GenBank/DDBJ databases">
        <title>Marixanthomonas spongiae HN-E44 sp. nov., isolated from a marine sponge.</title>
        <authorList>
            <person name="Luo L."/>
            <person name="Zhuang L."/>
        </authorList>
    </citation>
    <scope>NUCLEOTIDE SEQUENCE [LARGE SCALE GENOMIC DNA]</scope>
    <source>
        <strain evidence="2 3">HN-E44</strain>
    </source>
</reference>
<dbReference type="Proteomes" id="UP000245962">
    <property type="component" value="Unassembled WGS sequence"/>
</dbReference>
<keyword evidence="3" id="KW-1185">Reference proteome</keyword>
<dbReference type="OrthoDB" id="1405959at2"/>
<keyword evidence="1" id="KW-0732">Signal</keyword>
<dbReference type="PROSITE" id="PS51257">
    <property type="entry name" value="PROKAR_LIPOPROTEIN"/>
    <property type="match status" value="1"/>
</dbReference>
<dbReference type="Gene3D" id="2.60.40.10">
    <property type="entry name" value="Immunoglobulins"/>
    <property type="match status" value="1"/>
</dbReference>
<protein>
    <recommendedName>
        <fullName evidence="4">PKD domain-containing protein</fullName>
    </recommendedName>
</protein>
<evidence type="ECO:0008006" key="4">
    <source>
        <dbReference type="Google" id="ProtNLM"/>
    </source>
</evidence>
<feature type="chain" id="PRO_5015576906" description="PKD domain-containing protein" evidence="1">
    <location>
        <begin position="22"/>
        <end position="568"/>
    </location>
</feature>
<feature type="signal peptide" evidence="1">
    <location>
        <begin position="1"/>
        <end position="21"/>
    </location>
</feature>